<proteinExistence type="predicted"/>
<dbReference type="InterPro" id="IPR033875">
    <property type="entry name" value="FlhG"/>
</dbReference>
<dbReference type="InterPro" id="IPR050625">
    <property type="entry name" value="ParA/MinD_ATPase"/>
</dbReference>
<organism evidence="5 6">
    <name type="scientific">Haliovirga abyssi</name>
    <dbReference type="NCBI Taxonomy" id="2996794"/>
    <lineage>
        <taxon>Bacteria</taxon>
        <taxon>Fusobacteriati</taxon>
        <taxon>Fusobacteriota</taxon>
        <taxon>Fusobacteriia</taxon>
        <taxon>Fusobacteriales</taxon>
        <taxon>Haliovirgaceae</taxon>
        <taxon>Haliovirga</taxon>
    </lineage>
</organism>
<evidence type="ECO:0000259" key="4">
    <source>
        <dbReference type="Pfam" id="PF13614"/>
    </source>
</evidence>
<dbReference type="GO" id="GO:0005524">
    <property type="term" value="F:ATP binding"/>
    <property type="evidence" value="ECO:0007669"/>
    <property type="project" value="UniProtKB-KW"/>
</dbReference>
<dbReference type="InterPro" id="IPR027417">
    <property type="entry name" value="P-loop_NTPase"/>
</dbReference>
<keyword evidence="1 3" id="KW-0547">Nucleotide-binding</keyword>
<evidence type="ECO:0000313" key="5">
    <source>
        <dbReference type="EMBL" id="BDU50125.1"/>
    </source>
</evidence>
<dbReference type="Pfam" id="PF13614">
    <property type="entry name" value="AAA_31"/>
    <property type="match status" value="1"/>
</dbReference>
<dbReference type="Proteomes" id="UP001321582">
    <property type="component" value="Chromosome"/>
</dbReference>
<evidence type="ECO:0000256" key="3">
    <source>
        <dbReference type="PIRSR" id="PIRSR003092-1"/>
    </source>
</evidence>
<gene>
    <name evidence="5" type="ORF">HLVA_06940</name>
</gene>
<dbReference type="PANTHER" id="PTHR43384">
    <property type="entry name" value="SEPTUM SITE-DETERMINING PROTEIN MIND HOMOLOG, CHLOROPLASTIC-RELATED"/>
    <property type="match status" value="1"/>
</dbReference>
<sequence>MDQAEKLRELVRNKEKNVGDKLQYKNAKVFAITSGKGGVGKTSLAVNVAAFLSKIGKKVLIIDADLGLSNVEIMLGITPNHTIRDLIKNNKDIKEVITKGPFNLDFISGGNGFLEMAELSDVEREEILIKLQKLDEEYDVILIDTGAGISKNVISFLMVADEIIVITTSEPTSITDAYSVIKIVKDKIEKPDLGIIINRVKNIIEYKKASSLLINTSKDFLEMNIKNIGFIYEDSCVRNTIFKKTPFVIYYPDSQATGCIKYIVEKLEFNYEEKTSGLITKFRSWFKNVGR</sequence>
<dbReference type="EMBL" id="AP027059">
    <property type="protein sequence ID" value="BDU50125.1"/>
    <property type="molecule type" value="Genomic_DNA"/>
</dbReference>
<evidence type="ECO:0000256" key="1">
    <source>
        <dbReference type="ARBA" id="ARBA00022741"/>
    </source>
</evidence>
<keyword evidence="2 3" id="KW-0067">ATP-binding</keyword>
<dbReference type="Gene3D" id="3.40.50.300">
    <property type="entry name" value="P-loop containing nucleotide triphosphate hydrolases"/>
    <property type="match status" value="1"/>
</dbReference>
<dbReference type="CDD" id="cd02038">
    <property type="entry name" value="FlhG-like"/>
    <property type="match status" value="1"/>
</dbReference>
<name>A0AAU9D9X8_9FUSO</name>
<evidence type="ECO:0000313" key="6">
    <source>
        <dbReference type="Proteomes" id="UP001321582"/>
    </source>
</evidence>
<dbReference type="SUPFAM" id="SSF52540">
    <property type="entry name" value="P-loop containing nucleoside triphosphate hydrolases"/>
    <property type="match status" value="1"/>
</dbReference>
<protein>
    <submittedName>
        <fullName evidence="5">Site-determining protein</fullName>
    </submittedName>
</protein>
<dbReference type="PANTHER" id="PTHR43384:SF4">
    <property type="entry name" value="CELLULOSE BIOSYNTHESIS PROTEIN BCSQ-RELATED"/>
    <property type="match status" value="1"/>
</dbReference>
<dbReference type="PIRSF" id="PIRSF003092">
    <property type="entry name" value="MinD"/>
    <property type="match status" value="1"/>
</dbReference>
<accession>A0AAU9D9X8</accession>
<dbReference type="AlphaFoldDB" id="A0AAU9D9X8"/>
<feature type="domain" description="AAA" evidence="4">
    <location>
        <begin position="28"/>
        <end position="186"/>
    </location>
</feature>
<feature type="binding site" evidence="3">
    <location>
        <begin position="36"/>
        <end position="43"/>
    </location>
    <ligand>
        <name>ATP</name>
        <dbReference type="ChEBI" id="CHEBI:30616"/>
    </ligand>
</feature>
<dbReference type="GO" id="GO:0005829">
    <property type="term" value="C:cytosol"/>
    <property type="evidence" value="ECO:0007669"/>
    <property type="project" value="TreeGrafter"/>
</dbReference>
<dbReference type="GO" id="GO:0051782">
    <property type="term" value="P:negative regulation of cell division"/>
    <property type="evidence" value="ECO:0007669"/>
    <property type="project" value="TreeGrafter"/>
</dbReference>
<dbReference type="GO" id="GO:0016887">
    <property type="term" value="F:ATP hydrolysis activity"/>
    <property type="evidence" value="ECO:0007669"/>
    <property type="project" value="TreeGrafter"/>
</dbReference>
<keyword evidence="6" id="KW-1185">Reference proteome</keyword>
<dbReference type="InterPro" id="IPR025501">
    <property type="entry name" value="MinD_FleN"/>
</dbReference>
<dbReference type="GO" id="GO:0009898">
    <property type="term" value="C:cytoplasmic side of plasma membrane"/>
    <property type="evidence" value="ECO:0007669"/>
    <property type="project" value="TreeGrafter"/>
</dbReference>
<dbReference type="KEGG" id="haby:HLVA_06940"/>
<evidence type="ECO:0000256" key="2">
    <source>
        <dbReference type="ARBA" id="ARBA00022840"/>
    </source>
</evidence>
<dbReference type="RefSeq" id="WP_307905061.1">
    <property type="nucleotide sequence ID" value="NZ_AP027059.1"/>
</dbReference>
<dbReference type="InterPro" id="IPR025669">
    <property type="entry name" value="AAA_dom"/>
</dbReference>
<reference evidence="5 6" key="1">
    <citation type="submission" date="2022-11" db="EMBL/GenBank/DDBJ databases">
        <title>Haliovirga abyssi gen. nov., sp. nov., a mesophilic fermentative bacterium isolated from the Iheya North hydrothermal field and the proposal of Haliovirgaceae fam. nov.</title>
        <authorList>
            <person name="Miyazaki U."/>
            <person name="Tame A."/>
            <person name="Miyazaki J."/>
            <person name="Takai K."/>
            <person name="Sawayama S."/>
            <person name="Kitajima M."/>
            <person name="Okamoto A."/>
            <person name="Nakagawa S."/>
        </authorList>
    </citation>
    <scope>NUCLEOTIDE SEQUENCE [LARGE SCALE GENOMIC DNA]</scope>
    <source>
        <strain evidence="5 6">IC12</strain>
    </source>
</reference>